<reference evidence="2" key="1">
    <citation type="submission" date="2020-03" db="EMBL/GenBank/DDBJ databases">
        <title>The deep terrestrial virosphere.</title>
        <authorList>
            <person name="Holmfeldt K."/>
            <person name="Nilsson E."/>
            <person name="Simone D."/>
            <person name="Lopez-Fernandez M."/>
            <person name="Wu X."/>
            <person name="de Brujin I."/>
            <person name="Lundin D."/>
            <person name="Andersson A."/>
            <person name="Bertilsson S."/>
            <person name="Dopson M."/>
        </authorList>
    </citation>
    <scope>NUCLEOTIDE SEQUENCE</scope>
    <source>
        <strain evidence="2">MM415B01911</strain>
    </source>
</reference>
<keyword evidence="2" id="KW-0255">Endonuclease</keyword>
<gene>
    <name evidence="2" type="ORF">MM415B01911_0006</name>
</gene>
<dbReference type="EMBL" id="MT141203">
    <property type="protein sequence ID" value="QJA56157.1"/>
    <property type="molecule type" value="Genomic_DNA"/>
</dbReference>
<evidence type="ECO:0000259" key="1">
    <source>
        <dbReference type="Pfam" id="PF13392"/>
    </source>
</evidence>
<sequence length="242" mass="28009">MKKKVKERLICPVCQNQFEVTLGNPMNRVWCSTRCAYIGIRKRTEDRSASIPCRQCGKVNKVVKSQAMRGKGLFCNKGCFNDYTKKKNEAEKITRKCQSCGDIFKVNPGQIGNSHAFKFCSEDCYNLHRANLAREKDGRRHVNGGGYIEIYQYDHPSVQNLRTKRVAEHRLVMENLIGRVLEPWETIHHKNGIRDDNRPENLEIWVGKHVAGVRLAEFYSKDVERLAWEVKQLKEEVQALTN</sequence>
<dbReference type="InterPro" id="IPR003615">
    <property type="entry name" value="HNH_nuc"/>
</dbReference>
<dbReference type="InterPro" id="IPR044925">
    <property type="entry name" value="His-Me_finger_sf"/>
</dbReference>
<protein>
    <submittedName>
        <fullName evidence="2">Putative homing endonuclease</fullName>
    </submittedName>
</protein>
<evidence type="ECO:0000313" key="2">
    <source>
        <dbReference type="EMBL" id="QJA56157.1"/>
    </source>
</evidence>
<dbReference type="Gene3D" id="3.90.75.20">
    <property type="match status" value="1"/>
</dbReference>
<accession>A0A6M3IG92</accession>
<dbReference type="SUPFAM" id="SSF54060">
    <property type="entry name" value="His-Me finger endonucleases"/>
    <property type="match status" value="1"/>
</dbReference>
<name>A0A6M3IG92_9ZZZZ</name>
<feature type="domain" description="HNH nuclease" evidence="1">
    <location>
        <begin position="169"/>
        <end position="203"/>
    </location>
</feature>
<dbReference type="AlphaFoldDB" id="A0A6M3IG92"/>
<organism evidence="2">
    <name type="scientific">viral metagenome</name>
    <dbReference type="NCBI Taxonomy" id="1070528"/>
    <lineage>
        <taxon>unclassified sequences</taxon>
        <taxon>metagenomes</taxon>
        <taxon>organismal metagenomes</taxon>
    </lineage>
</organism>
<dbReference type="GO" id="GO:0004519">
    <property type="term" value="F:endonuclease activity"/>
    <property type="evidence" value="ECO:0007669"/>
    <property type="project" value="UniProtKB-KW"/>
</dbReference>
<keyword evidence="2" id="KW-0378">Hydrolase</keyword>
<proteinExistence type="predicted"/>
<dbReference type="Pfam" id="PF13392">
    <property type="entry name" value="HNH_3"/>
    <property type="match status" value="1"/>
</dbReference>
<keyword evidence="2" id="KW-0540">Nuclease</keyword>